<comment type="cofactor">
    <cofactor evidence="6">
        <name>pyrroloquinoline quinone</name>
        <dbReference type="ChEBI" id="CHEBI:58442"/>
    </cofactor>
    <text evidence="6">Binds 1 PQQ group per subunit.</text>
</comment>
<comment type="similarity">
    <text evidence="1">Belongs to the bacterial PQQ dehydrogenase family.</text>
</comment>
<feature type="domain" description="Pyrrolo-quinoline quinone repeat" evidence="9">
    <location>
        <begin position="485"/>
        <end position="559"/>
    </location>
</feature>
<dbReference type="GO" id="GO:0005509">
    <property type="term" value="F:calcium ion binding"/>
    <property type="evidence" value="ECO:0007669"/>
    <property type="project" value="InterPro"/>
</dbReference>
<feature type="binding site" evidence="7">
    <location>
        <position position="337"/>
    </location>
    <ligand>
        <name>Ca(2+)</name>
        <dbReference type="ChEBI" id="CHEBI:29108"/>
    </ligand>
</feature>
<feature type="binding site" evidence="6">
    <location>
        <position position="364"/>
    </location>
    <ligand>
        <name>pyrroloquinoline quinone</name>
        <dbReference type="ChEBI" id="CHEBI:58442"/>
    </ligand>
</feature>
<feature type="active site" description="Proton acceptor" evidence="5">
    <location>
        <position position="337"/>
    </location>
</feature>
<protein>
    <submittedName>
        <fullName evidence="10">PQQ-dependent dehydrogenase, methanol/ethanol family</fullName>
    </submittedName>
</protein>
<evidence type="ECO:0000256" key="2">
    <source>
        <dbReference type="ARBA" id="ARBA00022723"/>
    </source>
</evidence>
<keyword evidence="2 7" id="KW-0479">Metal-binding</keyword>
<reference evidence="11 13" key="2">
    <citation type="submission" date="2017-11" db="EMBL/GenBank/DDBJ databases">
        <title>Draft Genome Sequence of Methylobacter psychrotolerans Sph1T, an Obligate Methanotroph from Low-Temperature Environments.</title>
        <authorList>
            <person name="Oshkin I.Y."/>
            <person name="Miroshnikov K."/>
            <person name="Belova S.E."/>
            <person name="Korzhenkov A."/>
            <person name="Toshchakov S.V."/>
            <person name="Dedysh S.N."/>
        </authorList>
    </citation>
    <scope>NUCLEOTIDE SEQUENCE [LARGE SCALE GENOMIC DNA]</scope>
    <source>
        <strain evidence="11 13">Sph1</strain>
    </source>
</reference>
<evidence type="ECO:0000313" key="13">
    <source>
        <dbReference type="Proteomes" id="UP000237423"/>
    </source>
</evidence>
<gene>
    <name evidence="11" type="ORF">AADEFJLK_04216</name>
    <name evidence="10" type="ORF">CEK71_20830</name>
</gene>
<dbReference type="EMBL" id="PGFZ01000017">
    <property type="protein sequence ID" value="POZ50007.1"/>
    <property type="molecule type" value="Genomic_DNA"/>
</dbReference>
<feature type="disulfide bond" evidence="8">
    <location>
        <begin position="143"/>
        <end position="144"/>
    </location>
</feature>
<name>A0A1Z4C452_9GAMM</name>
<organism evidence="10 12">
    <name type="scientific">Methylovulum psychrotolerans</name>
    <dbReference type="NCBI Taxonomy" id="1704499"/>
    <lineage>
        <taxon>Bacteria</taxon>
        <taxon>Pseudomonadati</taxon>
        <taxon>Pseudomonadota</taxon>
        <taxon>Gammaproteobacteria</taxon>
        <taxon>Methylococcales</taxon>
        <taxon>Methylococcaceae</taxon>
        <taxon>Methylovulum</taxon>
    </lineage>
</organism>
<feature type="binding site" evidence="6">
    <location>
        <position position="193"/>
    </location>
    <ligand>
        <name>pyrroloquinoline quinone</name>
        <dbReference type="ChEBI" id="CHEBI:58442"/>
    </ligand>
</feature>
<dbReference type="Proteomes" id="UP000197019">
    <property type="component" value="Chromosome"/>
</dbReference>
<keyword evidence="8" id="KW-1015">Disulfide bond</keyword>
<feature type="domain" description="Pyrrolo-quinoline quinone repeat" evidence="9">
    <location>
        <begin position="55"/>
        <end position="379"/>
    </location>
</feature>
<evidence type="ECO:0000256" key="7">
    <source>
        <dbReference type="PIRSR" id="PIRSR617512-3"/>
    </source>
</evidence>
<feature type="binding site" evidence="6">
    <location>
        <position position="149"/>
    </location>
    <ligand>
        <name>pyrroloquinoline quinone</name>
        <dbReference type="ChEBI" id="CHEBI:58442"/>
    </ligand>
</feature>
<evidence type="ECO:0000256" key="1">
    <source>
        <dbReference type="ARBA" id="ARBA00008156"/>
    </source>
</evidence>
<evidence type="ECO:0000256" key="3">
    <source>
        <dbReference type="ARBA" id="ARBA00022891"/>
    </source>
</evidence>
<dbReference type="GO" id="GO:0016614">
    <property type="term" value="F:oxidoreductase activity, acting on CH-OH group of donors"/>
    <property type="evidence" value="ECO:0007669"/>
    <property type="project" value="InterPro"/>
</dbReference>
<keyword evidence="7" id="KW-0106">Calcium</keyword>
<evidence type="ECO:0000313" key="10">
    <source>
        <dbReference type="EMBL" id="ASF48312.1"/>
    </source>
</evidence>
<evidence type="ECO:0000259" key="9">
    <source>
        <dbReference type="Pfam" id="PF01011"/>
    </source>
</evidence>
<dbReference type="EMBL" id="CP022129">
    <property type="protein sequence ID" value="ASF48312.1"/>
    <property type="molecule type" value="Genomic_DNA"/>
</dbReference>
<dbReference type="SMART" id="SM00564">
    <property type="entry name" value="PQQ"/>
    <property type="match status" value="5"/>
</dbReference>
<dbReference type="NCBIfam" id="TIGR03075">
    <property type="entry name" value="PQQ_enz_alc_DH"/>
    <property type="match status" value="1"/>
</dbReference>
<reference evidence="10 12" key="1">
    <citation type="submission" date="2017-06" db="EMBL/GenBank/DDBJ databases">
        <title>Genome Sequencing of the methanotroph Methylovulum psychrotolerants str. HV10-M2 isolated from a high-altitude environment.</title>
        <authorList>
            <person name="Mateos-Rivera A."/>
        </authorList>
    </citation>
    <scope>NUCLEOTIDE SEQUENCE [LARGE SCALE GENOMIC DNA]</scope>
    <source>
        <strain evidence="10 12">HV10_M2</strain>
    </source>
</reference>
<keyword evidence="3 6" id="KW-0634">PQQ</keyword>
<dbReference type="KEGG" id="mpsy:CEK71_20830"/>
<dbReference type="InterPro" id="IPR011047">
    <property type="entry name" value="Quinoprotein_ADH-like_sf"/>
</dbReference>
<dbReference type="Proteomes" id="UP000237423">
    <property type="component" value="Unassembled WGS sequence"/>
</dbReference>
<evidence type="ECO:0000256" key="5">
    <source>
        <dbReference type="PIRSR" id="PIRSR617512-1"/>
    </source>
</evidence>
<accession>A0A1Z4C452</accession>
<evidence type="ECO:0000256" key="8">
    <source>
        <dbReference type="PIRSR" id="PIRSR617512-4"/>
    </source>
</evidence>
<evidence type="ECO:0000313" key="12">
    <source>
        <dbReference type="Proteomes" id="UP000197019"/>
    </source>
</evidence>
<dbReference type="PANTHER" id="PTHR32303">
    <property type="entry name" value="QUINOPROTEIN ALCOHOL DEHYDROGENASE (CYTOCHROME C)"/>
    <property type="match status" value="1"/>
</dbReference>
<dbReference type="SUPFAM" id="SSF50998">
    <property type="entry name" value="Quinoprotein alcohol dehydrogenase-like"/>
    <property type="match status" value="1"/>
</dbReference>
<comment type="cofactor">
    <cofactor evidence="7">
        <name>Ca(2+)</name>
        <dbReference type="ChEBI" id="CHEBI:29108"/>
    </cofactor>
    <text evidence="7">Binds 1 Ca(2+) ion per subunit.</text>
</comment>
<dbReference type="AlphaFoldDB" id="A0A1Z4C452"/>
<dbReference type="GO" id="GO:0016020">
    <property type="term" value="C:membrane"/>
    <property type="evidence" value="ECO:0007669"/>
    <property type="project" value="InterPro"/>
</dbReference>
<dbReference type="InterPro" id="IPR017512">
    <property type="entry name" value="PQQ_MeOH/EtOH_DH"/>
</dbReference>
<evidence type="ECO:0000313" key="11">
    <source>
        <dbReference type="EMBL" id="POZ50007.1"/>
    </source>
</evidence>
<evidence type="ECO:0000256" key="6">
    <source>
        <dbReference type="PIRSR" id="PIRSR617512-2"/>
    </source>
</evidence>
<dbReference type="InterPro" id="IPR002372">
    <property type="entry name" value="PQQ_rpt_dom"/>
</dbReference>
<keyword evidence="12" id="KW-1185">Reference proteome</keyword>
<feature type="binding site" evidence="7">
    <location>
        <position position="211"/>
    </location>
    <ligand>
        <name>Ca(2+)</name>
        <dbReference type="ChEBI" id="CHEBI:29108"/>
    </ligand>
</feature>
<sequence>MPVTNMLFCNRKPLHRLNTRLAPLCAGVILALTLGGSALFSGTAAAQQVGAGAEWTTSGGTADGTRYSTLTDITPANVGLLKEEFAFQTGVNGSHMGDPLVVDSTLYAVTPYPNKLVAYDLNTGKAKWTYSPAVNQYAKGVNCCDTTNRGAAYANGKIVYNLLDNTTVAVDAVTGKQVWRTNLADPHTGVTMTGAPLIAKGKVFVGTSSGEMGVRGWVQALDLATGKKLWRAYTTGPDKDVLIGANFHAFYPKDQGKDIGATSWQGTAWKQGGSSVWAYLTYDAELDLLFYGTSQPGVWNPDMRPGDNKWGASVFARKPDTGEAIWAYQVTPHDNWDYDAISENIAVDQTVNGTLRKLLVHFDKNGFAYTFDRATGEILLANPFIGEITWANGVDLKTGLPDINTDKLTHQGAETDNICPSALGAKGWEPGTFSPKTGLFYIPTFNMCMSMHMLKAEYVAGAPYMGNDIAMGLGADPSFTGELIAWDAPTGTKKWGVKERYAIYGGILSTAGGVVFYGTQDKTFKAIDASTGAVLFKTQLECSTVGNPISFTGPDGKQRIAVFSGVGAMAGAIGGGGACHSNKTSTAIGGGEVHVFKLP</sequence>
<proteinExistence type="inferred from homology"/>
<dbReference type="Pfam" id="PF01011">
    <property type="entry name" value="PQQ"/>
    <property type="match status" value="2"/>
</dbReference>
<dbReference type="PANTHER" id="PTHR32303:SF4">
    <property type="entry name" value="QUINOPROTEIN GLUCOSE DEHYDROGENASE"/>
    <property type="match status" value="1"/>
</dbReference>
<keyword evidence="4" id="KW-0560">Oxidoreductase</keyword>
<dbReference type="Gene3D" id="2.140.10.10">
    <property type="entry name" value="Quinoprotein alcohol dehydrogenase-like superfamily"/>
    <property type="match status" value="1"/>
</dbReference>
<evidence type="ECO:0000256" key="4">
    <source>
        <dbReference type="ARBA" id="ARBA00023002"/>
    </source>
</evidence>
<dbReference type="InterPro" id="IPR018391">
    <property type="entry name" value="PQQ_b-propeller_rpt"/>
</dbReference>